<organism evidence="1 2">
    <name type="scientific">Streptacidiphilus pinicola</name>
    <dbReference type="NCBI Taxonomy" id="2219663"/>
    <lineage>
        <taxon>Bacteria</taxon>
        <taxon>Bacillati</taxon>
        <taxon>Actinomycetota</taxon>
        <taxon>Actinomycetes</taxon>
        <taxon>Kitasatosporales</taxon>
        <taxon>Streptomycetaceae</taxon>
        <taxon>Streptacidiphilus</taxon>
    </lineage>
</organism>
<dbReference type="Pfam" id="PF14224">
    <property type="entry name" value="DUF4331"/>
    <property type="match status" value="1"/>
</dbReference>
<dbReference type="Proteomes" id="UP000248889">
    <property type="component" value="Unassembled WGS sequence"/>
</dbReference>
<evidence type="ECO:0000313" key="2">
    <source>
        <dbReference type="Proteomes" id="UP000248889"/>
    </source>
</evidence>
<proteinExistence type="predicted"/>
<evidence type="ECO:0008006" key="3">
    <source>
        <dbReference type="Google" id="ProtNLM"/>
    </source>
</evidence>
<dbReference type="AlphaFoldDB" id="A0A2X0I8V3"/>
<keyword evidence="2" id="KW-1185">Reference proteome</keyword>
<evidence type="ECO:0000313" key="1">
    <source>
        <dbReference type="EMBL" id="RAG81324.1"/>
    </source>
</evidence>
<protein>
    <recommendedName>
        <fullName evidence="3">DUF4331 domain-containing protein</fullName>
    </recommendedName>
</protein>
<sequence length="415" mass="45479">YEFGDDVLYEIHIDNDGDGRPDVSYQFRFTTHLRNRDTFLYNTGPITSLNSANWNRFQTYTVTRVEHGGRTTVLGKDLMCPPCNIGPLSTPHYEKLADAAVHHLGNRKVFAGQRAEGFYVDLGSIFDLADLRPFQSLQVFAKAMGFQNAPGVNATKELNVHSIALQVPVDELTNGCWNGTDVDNPHAVIGVWTSASRRASRIIEEGRGKDSESGPFVQVSRLGNPLFNEVLVPMARKDEWNALPPADDKRFASYVAHPELAGLLPVLYPDVFPNLEALDKSGKPRADLLAILLTGIPKGVLPDLPDFQNFTGATEADMLRLNVAIRPTAKPNILGLIGGDAAGFPNGRRVFDDVVTVELRAIAGVTYPLVDKTFKPDTAAGEITDGLDATSPKNPYLKHFPYLGVPYDGYHHPAS</sequence>
<name>A0A2X0I8V3_9ACTN</name>
<dbReference type="InterPro" id="IPR025566">
    <property type="entry name" value="DUF4331"/>
</dbReference>
<dbReference type="EMBL" id="QKYN01000166">
    <property type="protein sequence ID" value="RAG81324.1"/>
    <property type="molecule type" value="Genomic_DNA"/>
</dbReference>
<dbReference type="RefSeq" id="WP_111507028.1">
    <property type="nucleotide sequence ID" value="NZ_QKYN01000166.1"/>
</dbReference>
<feature type="non-terminal residue" evidence="1">
    <location>
        <position position="1"/>
    </location>
</feature>
<dbReference type="OrthoDB" id="9791748at2"/>
<gene>
    <name evidence="1" type="ORF">DN069_33585</name>
</gene>
<reference evidence="1 2" key="1">
    <citation type="submission" date="2018-06" db="EMBL/GenBank/DDBJ databases">
        <title>Streptacidiphilus pinicola sp. nov., isolated from pine grove soil.</title>
        <authorList>
            <person name="Roh S.G."/>
            <person name="Park S."/>
            <person name="Kim M.-K."/>
            <person name="Yun B.-R."/>
            <person name="Park J."/>
            <person name="Kim M.J."/>
            <person name="Kim Y.S."/>
            <person name="Kim S.B."/>
        </authorList>
    </citation>
    <scope>NUCLEOTIDE SEQUENCE [LARGE SCALE GENOMIC DNA]</scope>
    <source>
        <strain evidence="1 2">MMS16-CNU450</strain>
    </source>
</reference>
<accession>A0A2X0I8V3</accession>
<comment type="caution">
    <text evidence="1">The sequence shown here is derived from an EMBL/GenBank/DDBJ whole genome shotgun (WGS) entry which is preliminary data.</text>
</comment>